<proteinExistence type="inferred from homology"/>
<name>A0A371CXS6_9APHY</name>
<protein>
    <submittedName>
        <fullName evidence="5">Acid protease</fullName>
    </submittedName>
</protein>
<feature type="transmembrane region" description="Helical" evidence="2">
    <location>
        <begin position="487"/>
        <end position="511"/>
    </location>
</feature>
<dbReference type="InterPro" id="IPR021109">
    <property type="entry name" value="Peptidase_aspartic_dom_sf"/>
</dbReference>
<keyword evidence="5" id="KW-0645">Protease</keyword>
<evidence type="ECO:0000313" key="6">
    <source>
        <dbReference type="Proteomes" id="UP000256964"/>
    </source>
</evidence>
<dbReference type="InterPro" id="IPR001461">
    <property type="entry name" value="Aspartic_peptidase_A1"/>
</dbReference>
<accession>A0A371CXS6</accession>
<keyword evidence="6" id="KW-1185">Reference proteome</keyword>
<dbReference type="PROSITE" id="PS51767">
    <property type="entry name" value="PEPTIDASE_A1"/>
    <property type="match status" value="1"/>
</dbReference>
<keyword evidence="5" id="KW-0378">Hydrolase</keyword>
<dbReference type="GO" id="GO:0004190">
    <property type="term" value="F:aspartic-type endopeptidase activity"/>
    <property type="evidence" value="ECO:0007669"/>
    <property type="project" value="InterPro"/>
</dbReference>
<feature type="domain" description="Peptidase A1" evidence="4">
    <location>
        <begin position="44"/>
        <end position="416"/>
    </location>
</feature>
<dbReference type="CDD" id="cd05471">
    <property type="entry name" value="pepsin_like"/>
    <property type="match status" value="1"/>
</dbReference>
<dbReference type="Pfam" id="PF00026">
    <property type="entry name" value="Asp"/>
    <property type="match status" value="1"/>
</dbReference>
<dbReference type="InterPro" id="IPR034164">
    <property type="entry name" value="Pepsin-like_dom"/>
</dbReference>
<evidence type="ECO:0000256" key="3">
    <source>
        <dbReference type="SAM" id="SignalP"/>
    </source>
</evidence>
<keyword evidence="2" id="KW-1133">Transmembrane helix</keyword>
<evidence type="ECO:0000313" key="5">
    <source>
        <dbReference type="EMBL" id="RDX45085.1"/>
    </source>
</evidence>
<reference evidence="5 6" key="1">
    <citation type="journal article" date="2018" name="Biotechnol. Biofuels">
        <title>Integrative visual omics of the white-rot fungus Polyporus brumalis exposes the biotechnological potential of its oxidative enzymes for delignifying raw plant biomass.</title>
        <authorList>
            <person name="Miyauchi S."/>
            <person name="Rancon A."/>
            <person name="Drula E."/>
            <person name="Hage H."/>
            <person name="Chaduli D."/>
            <person name="Favel A."/>
            <person name="Grisel S."/>
            <person name="Henrissat B."/>
            <person name="Herpoel-Gimbert I."/>
            <person name="Ruiz-Duenas F.J."/>
            <person name="Chevret D."/>
            <person name="Hainaut M."/>
            <person name="Lin J."/>
            <person name="Wang M."/>
            <person name="Pangilinan J."/>
            <person name="Lipzen A."/>
            <person name="Lesage-Meessen L."/>
            <person name="Navarro D."/>
            <person name="Riley R."/>
            <person name="Grigoriev I.V."/>
            <person name="Zhou S."/>
            <person name="Raouche S."/>
            <person name="Rosso M.N."/>
        </authorList>
    </citation>
    <scope>NUCLEOTIDE SEQUENCE [LARGE SCALE GENOMIC DNA]</scope>
    <source>
        <strain evidence="5 6">BRFM 1820</strain>
    </source>
</reference>
<dbReference type="SUPFAM" id="SSF50630">
    <property type="entry name" value="Acid proteases"/>
    <property type="match status" value="1"/>
</dbReference>
<gene>
    <name evidence="5" type="ORF">OH76DRAFT_1019124</name>
</gene>
<keyword evidence="3" id="KW-0732">Signal</keyword>
<evidence type="ECO:0000256" key="1">
    <source>
        <dbReference type="ARBA" id="ARBA00007447"/>
    </source>
</evidence>
<dbReference type="Gene3D" id="2.40.70.10">
    <property type="entry name" value="Acid Proteases"/>
    <property type="match status" value="2"/>
</dbReference>
<keyword evidence="2" id="KW-0812">Transmembrane</keyword>
<evidence type="ECO:0000256" key="2">
    <source>
        <dbReference type="SAM" id="Phobius"/>
    </source>
</evidence>
<organism evidence="5 6">
    <name type="scientific">Lentinus brumalis</name>
    <dbReference type="NCBI Taxonomy" id="2498619"/>
    <lineage>
        <taxon>Eukaryota</taxon>
        <taxon>Fungi</taxon>
        <taxon>Dikarya</taxon>
        <taxon>Basidiomycota</taxon>
        <taxon>Agaricomycotina</taxon>
        <taxon>Agaricomycetes</taxon>
        <taxon>Polyporales</taxon>
        <taxon>Polyporaceae</taxon>
        <taxon>Lentinus</taxon>
    </lineage>
</organism>
<feature type="chain" id="PRO_5016604356" evidence="3">
    <location>
        <begin position="21"/>
        <end position="514"/>
    </location>
</feature>
<dbReference type="OrthoDB" id="15189at2759"/>
<dbReference type="PANTHER" id="PTHR47966">
    <property type="entry name" value="BETA-SITE APP-CLEAVING ENZYME, ISOFORM A-RELATED"/>
    <property type="match status" value="1"/>
</dbReference>
<dbReference type="GO" id="GO:0006508">
    <property type="term" value="P:proteolysis"/>
    <property type="evidence" value="ECO:0007669"/>
    <property type="project" value="UniProtKB-KW"/>
</dbReference>
<dbReference type="InterPro" id="IPR033121">
    <property type="entry name" value="PEPTIDASE_A1"/>
</dbReference>
<sequence length="514" mass="53442">MSALNSIYFFLAFVPLLALGSPRLEDRNVLGGTIGLGDIADQAYLVSATIGNSTVTLQLDTYHADLLVISDACQAAACAAVSGQRYTPSASFVKLYDDAPFLQPGVDIEDVSEGRVGRDTVTIAGLTMDSQVIGVVDNVNATSPLWQRAVGNLGLGFPLASILEDYAITVAKGVDITEITYDWVIGNTSDSGPVIPRLSQTGAIERPMFSIMLQRDTIDVSGAGQLTIGELPAGIDNASITWVPVRLYDLTQDPDQVPPSAPNEKAYPFFWEVPLDAIFLDGEKLTQSPSAGNVTALISTSTPYVNGSADVVTALLNKVSSSRTLPTLPCETPHNLTFQIGGKLFPVDPRDFASQAAPGDAKTCVANVGPTDGSADDTVALWTWVLGTPFLKSNLVAFYYGNLTHPSVDPPRVGLMSLVPQNASALLGDAVKEAQSAGGSLESTTQAAPTASSLITGVPTATIPGRKPSVASASPSGSANAAVSPKFAAFTGGTLGTISCVMLALLSLSLVCML</sequence>
<feature type="signal peptide" evidence="3">
    <location>
        <begin position="1"/>
        <end position="20"/>
    </location>
</feature>
<dbReference type="AlphaFoldDB" id="A0A371CXS6"/>
<dbReference type="EMBL" id="KZ857441">
    <property type="protein sequence ID" value="RDX45085.1"/>
    <property type="molecule type" value="Genomic_DNA"/>
</dbReference>
<dbReference type="Proteomes" id="UP000256964">
    <property type="component" value="Unassembled WGS sequence"/>
</dbReference>
<dbReference type="PANTHER" id="PTHR47966:SF51">
    <property type="entry name" value="BETA-SITE APP-CLEAVING ENZYME, ISOFORM A-RELATED"/>
    <property type="match status" value="1"/>
</dbReference>
<comment type="similarity">
    <text evidence="1">Belongs to the peptidase A1 family.</text>
</comment>
<evidence type="ECO:0000259" key="4">
    <source>
        <dbReference type="PROSITE" id="PS51767"/>
    </source>
</evidence>
<keyword evidence="2" id="KW-0472">Membrane</keyword>
<dbReference type="STRING" id="139420.A0A371CXS6"/>